<dbReference type="InterPro" id="IPR012675">
    <property type="entry name" value="Beta-grasp_dom_sf"/>
</dbReference>
<dbReference type="GO" id="GO:0051537">
    <property type="term" value="F:2 iron, 2 sulfur cluster binding"/>
    <property type="evidence" value="ECO:0007669"/>
    <property type="project" value="UniProtKB-KW"/>
</dbReference>
<dbReference type="InterPro" id="IPR001041">
    <property type="entry name" value="2Fe-2S_ferredoxin-type"/>
</dbReference>
<keyword evidence="4" id="KW-0408">Iron</keyword>
<dbReference type="GO" id="GO:0009055">
    <property type="term" value="F:electron transfer activity"/>
    <property type="evidence" value="ECO:0007669"/>
    <property type="project" value="TreeGrafter"/>
</dbReference>
<reference evidence="8" key="1">
    <citation type="submission" date="2020-03" db="EMBL/GenBank/DDBJ databases">
        <title>A high-quality chromosome-level genome assembly of a woody plant with both climbing and erect habits, Rhamnella rubrinervis.</title>
        <authorList>
            <person name="Lu Z."/>
            <person name="Yang Y."/>
            <person name="Zhu X."/>
            <person name="Sun Y."/>
        </authorList>
    </citation>
    <scope>NUCLEOTIDE SEQUENCE</scope>
    <source>
        <strain evidence="8">BYM</strain>
        <tissue evidence="8">Leaf</tissue>
    </source>
</reference>
<dbReference type="EMBL" id="VOIH02000005">
    <property type="protein sequence ID" value="KAF3447209.1"/>
    <property type="molecule type" value="Genomic_DNA"/>
</dbReference>
<dbReference type="InterPro" id="IPR036010">
    <property type="entry name" value="2Fe-2S_ferredoxin-like_sf"/>
</dbReference>
<evidence type="ECO:0000256" key="4">
    <source>
        <dbReference type="ARBA" id="ARBA00023004"/>
    </source>
</evidence>
<dbReference type="PANTHER" id="PTHR23426">
    <property type="entry name" value="FERREDOXIN/ADRENODOXIN"/>
    <property type="match status" value="1"/>
</dbReference>
<dbReference type="InterPro" id="IPR001055">
    <property type="entry name" value="Adrenodoxin-like"/>
</dbReference>
<evidence type="ECO:0000256" key="6">
    <source>
        <dbReference type="ARBA" id="ARBA00034078"/>
    </source>
</evidence>
<feature type="domain" description="2Fe-2S ferredoxin-type" evidence="7">
    <location>
        <begin position="90"/>
        <end position="138"/>
    </location>
</feature>
<dbReference type="GO" id="GO:0140647">
    <property type="term" value="P:P450-containing electron transport chain"/>
    <property type="evidence" value="ECO:0007669"/>
    <property type="project" value="InterPro"/>
</dbReference>
<dbReference type="Pfam" id="PF00111">
    <property type="entry name" value="Fer2"/>
    <property type="match status" value="1"/>
</dbReference>
<evidence type="ECO:0000259" key="7">
    <source>
        <dbReference type="Pfam" id="PF00111"/>
    </source>
</evidence>
<keyword evidence="9" id="KW-1185">Reference proteome</keyword>
<dbReference type="Proteomes" id="UP000796880">
    <property type="component" value="Unassembled WGS sequence"/>
</dbReference>
<evidence type="ECO:0000256" key="3">
    <source>
        <dbReference type="ARBA" id="ARBA00022723"/>
    </source>
</evidence>
<dbReference type="PANTHER" id="PTHR23426:SF65">
    <property type="entry name" value="FERREDOXIN-2, MITOCHONDRIAL"/>
    <property type="match status" value="1"/>
</dbReference>
<organism evidence="8 9">
    <name type="scientific">Rhamnella rubrinervis</name>
    <dbReference type="NCBI Taxonomy" id="2594499"/>
    <lineage>
        <taxon>Eukaryota</taxon>
        <taxon>Viridiplantae</taxon>
        <taxon>Streptophyta</taxon>
        <taxon>Embryophyta</taxon>
        <taxon>Tracheophyta</taxon>
        <taxon>Spermatophyta</taxon>
        <taxon>Magnoliopsida</taxon>
        <taxon>eudicotyledons</taxon>
        <taxon>Gunneridae</taxon>
        <taxon>Pentapetalae</taxon>
        <taxon>rosids</taxon>
        <taxon>fabids</taxon>
        <taxon>Rosales</taxon>
        <taxon>Rhamnaceae</taxon>
        <taxon>rhamnoid group</taxon>
        <taxon>Rhamneae</taxon>
        <taxon>Rhamnella</taxon>
    </lineage>
</organism>
<keyword evidence="5" id="KW-0411">Iron-sulfur</keyword>
<evidence type="ECO:0000256" key="5">
    <source>
        <dbReference type="ARBA" id="ARBA00023014"/>
    </source>
</evidence>
<dbReference type="GO" id="GO:0046872">
    <property type="term" value="F:metal ion binding"/>
    <property type="evidence" value="ECO:0007669"/>
    <property type="project" value="UniProtKB-KW"/>
</dbReference>
<evidence type="ECO:0000256" key="1">
    <source>
        <dbReference type="ARBA" id="ARBA00010914"/>
    </source>
</evidence>
<dbReference type="GO" id="GO:0005739">
    <property type="term" value="C:mitochondrion"/>
    <property type="evidence" value="ECO:0007669"/>
    <property type="project" value="TreeGrafter"/>
</dbReference>
<evidence type="ECO:0000256" key="2">
    <source>
        <dbReference type="ARBA" id="ARBA00022714"/>
    </source>
</evidence>
<evidence type="ECO:0000313" key="9">
    <source>
        <dbReference type="Proteomes" id="UP000796880"/>
    </source>
</evidence>
<dbReference type="CDD" id="cd00207">
    <property type="entry name" value="fer2"/>
    <property type="match status" value="1"/>
</dbReference>
<comment type="similarity">
    <text evidence="1">Belongs to the adrenodoxin/putidaredoxin family.</text>
</comment>
<protein>
    <recommendedName>
        <fullName evidence="7">2Fe-2S ferredoxin-type domain-containing protein</fullName>
    </recommendedName>
</protein>
<keyword evidence="3" id="KW-0479">Metal-binding</keyword>
<name>A0A8K0H846_9ROSA</name>
<evidence type="ECO:0000313" key="8">
    <source>
        <dbReference type="EMBL" id="KAF3447209.1"/>
    </source>
</evidence>
<accession>A0A8K0H846</accession>
<comment type="cofactor">
    <cofactor evidence="6">
        <name>[2Fe-2S] cluster</name>
        <dbReference type="ChEBI" id="CHEBI:190135"/>
    </cofactor>
</comment>
<dbReference type="SUPFAM" id="SSF54292">
    <property type="entry name" value="2Fe-2S ferredoxin-like"/>
    <property type="match status" value="1"/>
</dbReference>
<dbReference type="Gene3D" id="3.10.20.30">
    <property type="match status" value="1"/>
</dbReference>
<comment type="caution">
    <text evidence="8">The sequence shown here is derived from an EMBL/GenBank/DDBJ whole genome shotgun (WGS) entry which is preliminary data.</text>
</comment>
<gene>
    <name evidence="8" type="ORF">FNV43_RR12389</name>
</gene>
<sequence>MVTTAISAGARIFRNATNFIPRRQKLRALSFSSSTQPEKPEIELEFIAPKRGNDGSYPVEKVKAESGEKLLRNIMLENKIDVYTTFRKVANCGGRGLCGTCIVEVVDGTDLLSERTDKERRRLKRKPESWRLACQTMVGNKENSGKEYLFYDWYGCGSEDTPVERVIESAHVKNIDEPTFVSELEKRL</sequence>
<proteinExistence type="inferred from homology"/>
<keyword evidence="2" id="KW-0001">2Fe-2S</keyword>
<dbReference type="OrthoDB" id="5987010at2759"/>
<dbReference type="AlphaFoldDB" id="A0A8K0H846"/>